<dbReference type="InterPro" id="IPR036397">
    <property type="entry name" value="RNaseH_sf"/>
</dbReference>
<dbReference type="GO" id="GO:0005634">
    <property type="term" value="C:nucleus"/>
    <property type="evidence" value="ECO:0007669"/>
    <property type="project" value="UniProtKB-SubCell"/>
</dbReference>
<dbReference type="InterPro" id="IPR009057">
    <property type="entry name" value="Homeodomain-like_sf"/>
</dbReference>
<proteinExistence type="predicted"/>
<keyword evidence="3" id="KW-1185">Reference proteome</keyword>
<organism evidence="2 3">
    <name type="scientific">Trichonephila clavipes</name>
    <name type="common">Golden silk orbweaver</name>
    <name type="synonym">Nephila clavipes</name>
    <dbReference type="NCBI Taxonomy" id="2585209"/>
    <lineage>
        <taxon>Eukaryota</taxon>
        <taxon>Metazoa</taxon>
        <taxon>Ecdysozoa</taxon>
        <taxon>Arthropoda</taxon>
        <taxon>Chelicerata</taxon>
        <taxon>Arachnida</taxon>
        <taxon>Araneae</taxon>
        <taxon>Araneomorphae</taxon>
        <taxon>Entelegynae</taxon>
        <taxon>Araneoidea</taxon>
        <taxon>Nephilidae</taxon>
        <taxon>Trichonephila</taxon>
    </lineage>
</organism>
<reference evidence="2" key="1">
    <citation type="submission" date="2020-08" db="EMBL/GenBank/DDBJ databases">
        <title>Multicomponent nature underlies the extraordinary mechanical properties of spider dragline silk.</title>
        <authorList>
            <person name="Kono N."/>
            <person name="Nakamura H."/>
            <person name="Mori M."/>
            <person name="Yoshida Y."/>
            <person name="Ohtoshi R."/>
            <person name="Malay A.D."/>
            <person name="Moran D.A.P."/>
            <person name="Tomita M."/>
            <person name="Numata K."/>
            <person name="Arakawa K."/>
        </authorList>
    </citation>
    <scope>NUCLEOTIDE SEQUENCE</scope>
</reference>
<comment type="caution">
    <text evidence="2">The sequence shown here is derived from an EMBL/GenBank/DDBJ whole genome shotgun (WGS) entry which is preliminary data.</text>
</comment>
<evidence type="ECO:0000313" key="2">
    <source>
        <dbReference type="EMBL" id="GFY00987.1"/>
    </source>
</evidence>
<evidence type="ECO:0000256" key="1">
    <source>
        <dbReference type="ARBA" id="ARBA00004123"/>
    </source>
</evidence>
<dbReference type="InterPro" id="IPR036388">
    <property type="entry name" value="WH-like_DNA-bd_sf"/>
</dbReference>
<dbReference type="Gene3D" id="1.10.10.10">
    <property type="entry name" value="Winged helix-like DNA-binding domain superfamily/Winged helix DNA-binding domain"/>
    <property type="match status" value="1"/>
</dbReference>
<accession>A0A8X6S108</accession>
<dbReference type="GO" id="GO:0003676">
    <property type="term" value="F:nucleic acid binding"/>
    <property type="evidence" value="ECO:0007669"/>
    <property type="project" value="InterPro"/>
</dbReference>
<dbReference type="Proteomes" id="UP000887159">
    <property type="component" value="Unassembled WGS sequence"/>
</dbReference>
<gene>
    <name evidence="2" type="primary">X975_19738</name>
    <name evidence="2" type="ORF">TNCV_1363931</name>
</gene>
<evidence type="ECO:0000313" key="3">
    <source>
        <dbReference type="Proteomes" id="UP000887159"/>
    </source>
</evidence>
<dbReference type="AlphaFoldDB" id="A0A8X6S108"/>
<comment type="subcellular location">
    <subcellularLocation>
        <location evidence="1">Nucleus</location>
    </subcellularLocation>
</comment>
<sequence>MSRRKQRSAFDQVSEFHRGRIVAYRDCGLSFKEICSRVGLNQTTAMRICDRWMQEGTTDRRGRSHPPQCTTSLSACTIRCRLQHSGLSARRPLLGLPLTQNHRRLHRQWCDERRMWVAEWNEVVFTDESRICLQHHNGWIRVWRHHGERILNRCVMHRHTGPAPDIKITPPAAPPDQLWQHVEAASSAVPQEHIQSLFESMPRHVAAVISNIGGYSGY</sequence>
<name>A0A8X6S108_TRICX</name>
<protein>
    <submittedName>
        <fullName evidence="2">Transposable element Tcb1 transposase</fullName>
    </submittedName>
</protein>
<dbReference type="Gene3D" id="3.30.420.10">
    <property type="entry name" value="Ribonuclease H-like superfamily/Ribonuclease H"/>
    <property type="match status" value="2"/>
</dbReference>
<dbReference type="SUPFAM" id="SSF46689">
    <property type="entry name" value="Homeodomain-like"/>
    <property type="match status" value="1"/>
</dbReference>
<dbReference type="EMBL" id="BMAU01021224">
    <property type="protein sequence ID" value="GFY00987.1"/>
    <property type="molecule type" value="Genomic_DNA"/>
</dbReference>